<dbReference type="VEuPathDB" id="FungiDB:RhiirFUN_019448"/>
<gene>
    <name evidence="1" type="ORF">GLOIN_2v1786909</name>
</gene>
<accession>A0A2P4P741</accession>
<proteinExistence type="predicted"/>
<evidence type="ECO:0000313" key="1">
    <source>
        <dbReference type="EMBL" id="POG61194.1"/>
    </source>
</evidence>
<keyword evidence="2" id="KW-1185">Reference proteome</keyword>
<dbReference type="EMBL" id="AUPC02000352">
    <property type="protein sequence ID" value="POG61194.1"/>
    <property type="molecule type" value="Genomic_DNA"/>
</dbReference>
<name>A0A2P4P741_RHIID</name>
<protein>
    <submittedName>
        <fullName evidence="1">Uncharacterized protein</fullName>
    </submittedName>
</protein>
<evidence type="ECO:0000313" key="2">
    <source>
        <dbReference type="Proteomes" id="UP000018888"/>
    </source>
</evidence>
<sequence length="184" mass="20455">MTSEINSNIASKPLLWRIIDLSYSEVAPSTLSQSDQEGIRTLISFALQIGQTNEFTVLAPSAERCLRSLAKINILEFTRNACFSTCSGETVPRASRDRRKKAMNASSDAEGPLPTTLQGNKYIVVATEYLTKWPEARALSNVKATSVRHDLAKDMTWGREFSLCERAGSKIENNRKILDNTLKV</sequence>
<organism evidence="1 2">
    <name type="scientific">Rhizophagus irregularis (strain DAOM 181602 / DAOM 197198 / MUCL 43194)</name>
    <name type="common">Arbuscular mycorrhizal fungus</name>
    <name type="synonym">Glomus intraradices</name>
    <dbReference type="NCBI Taxonomy" id="747089"/>
    <lineage>
        <taxon>Eukaryota</taxon>
        <taxon>Fungi</taxon>
        <taxon>Fungi incertae sedis</taxon>
        <taxon>Mucoromycota</taxon>
        <taxon>Glomeromycotina</taxon>
        <taxon>Glomeromycetes</taxon>
        <taxon>Glomerales</taxon>
        <taxon>Glomeraceae</taxon>
        <taxon>Rhizophagus</taxon>
    </lineage>
</organism>
<dbReference type="Proteomes" id="UP000018888">
    <property type="component" value="Unassembled WGS sequence"/>
</dbReference>
<reference evidence="1 2" key="2">
    <citation type="journal article" date="2018" name="New Phytol.">
        <title>High intraspecific genome diversity in the model arbuscular mycorrhizal symbiont Rhizophagus irregularis.</title>
        <authorList>
            <person name="Chen E.C.H."/>
            <person name="Morin E."/>
            <person name="Beaudet D."/>
            <person name="Noel J."/>
            <person name="Yildirir G."/>
            <person name="Ndikumana S."/>
            <person name="Charron P."/>
            <person name="St-Onge C."/>
            <person name="Giorgi J."/>
            <person name="Kruger M."/>
            <person name="Marton T."/>
            <person name="Ropars J."/>
            <person name="Grigoriev I.V."/>
            <person name="Hainaut M."/>
            <person name="Henrissat B."/>
            <person name="Roux C."/>
            <person name="Martin F."/>
            <person name="Corradi N."/>
        </authorList>
    </citation>
    <scope>NUCLEOTIDE SEQUENCE [LARGE SCALE GENOMIC DNA]</scope>
    <source>
        <strain evidence="1 2">DAOM 197198</strain>
    </source>
</reference>
<reference evidence="1 2" key="1">
    <citation type="journal article" date="2013" name="Proc. Natl. Acad. Sci. U.S.A.">
        <title>Genome of an arbuscular mycorrhizal fungus provides insight into the oldest plant symbiosis.</title>
        <authorList>
            <person name="Tisserant E."/>
            <person name="Malbreil M."/>
            <person name="Kuo A."/>
            <person name="Kohler A."/>
            <person name="Symeonidi A."/>
            <person name="Balestrini R."/>
            <person name="Charron P."/>
            <person name="Duensing N."/>
            <person name="Frei Dit Frey N."/>
            <person name="Gianinazzi-Pearson V."/>
            <person name="Gilbert L.B."/>
            <person name="Handa Y."/>
            <person name="Herr J.R."/>
            <person name="Hijri M."/>
            <person name="Koul R."/>
            <person name="Kawaguchi M."/>
            <person name="Krajinski F."/>
            <person name="Lammers P.J."/>
            <person name="Masclaux F.G."/>
            <person name="Murat C."/>
            <person name="Morin E."/>
            <person name="Ndikumana S."/>
            <person name="Pagni M."/>
            <person name="Petitpierre D."/>
            <person name="Requena N."/>
            <person name="Rosikiewicz P."/>
            <person name="Riley R."/>
            <person name="Saito K."/>
            <person name="San Clemente H."/>
            <person name="Shapiro H."/>
            <person name="van Tuinen D."/>
            <person name="Becard G."/>
            <person name="Bonfante P."/>
            <person name="Paszkowski U."/>
            <person name="Shachar-Hill Y.Y."/>
            <person name="Tuskan G.A."/>
            <person name="Young P.W."/>
            <person name="Sanders I.R."/>
            <person name="Henrissat B."/>
            <person name="Rensing S.A."/>
            <person name="Grigoriev I.V."/>
            <person name="Corradi N."/>
            <person name="Roux C."/>
            <person name="Martin F."/>
        </authorList>
    </citation>
    <scope>NUCLEOTIDE SEQUENCE [LARGE SCALE GENOMIC DNA]</scope>
    <source>
        <strain evidence="1 2">DAOM 197198</strain>
    </source>
</reference>
<dbReference type="AlphaFoldDB" id="A0A2P4P741"/>
<comment type="caution">
    <text evidence="1">The sequence shown here is derived from an EMBL/GenBank/DDBJ whole genome shotgun (WGS) entry which is preliminary data.</text>
</comment>